<dbReference type="GO" id="GO:0005886">
    <property type="term" value="C:plasma membrane"/>
    <property type="evidence" value="ECO:0007669"/>
    <property type="project" value="UniProtKB-SubCell"/>
</dbReference>
<evidence type="ECO:0000313" key="11">
    <source>
        <dbReference type="Proteomes" id="UP000075666"/>
    </source>
</evidence>
<keyword evidence="4" id="KW-0067">ATP-binding</keyword>
<keyword evidence="5 7" id="KW-1133">Transmembrane helix</keyword>
<reference evidence="10 11" key="1">
    <citation type="submission" date="2016-01" db="EMBL/GenBank/DDBJ databases">
        <title>Genome Sequences of Twelve Sporeforming Bacillus Species Isolated from Foods.</title>
        <authorList>
            <person name="Berendsen E.M."/>
            <person name="Wells-Bennik M.H."/>
            <person name="Krawcyk A.O."/>
            <person name="De Jong A."/>
            <person name="Holsappel S."/>
            <person name="Eijlander R.T."/>
            <person name="Kuipers O.P."/>
        </authorList>
    </citation>
    <scope>NUCLEOTIDE SEQUENCE [LARGE SCALE GENOMIC DNA]</scope>
    <source>
        <strain evidence="10 11">B4102</strain>
    </source>
</reference>
<dbReference type="Pfam" id="PF00005">
    <property type="entry name" value="ABC_tran"/>
    <property type="match status" value="1"/>
</dbReference>
<evidence type="ECO:0000256" key="4">
    <source>
        <dbReference type="ARBA" id="ARBA00022840"/>
    </source>
</evidence>
<feature type="transmembrane region" description="Helical" evidence="7">
    <location>
        <begin position="300"/>
        <end position="322"/>
    </location>
</feature>
<dbReference type="GO" id="GO:0016887">
    <property type="term" value="F:ATP hydrolysis activity"/>
    <property type="evidence" value="ECO:0007669"/>
    <property type="project" value="InterPro"/>
</dbReference>
<dbReference type="STRING" id="46224.B4102_3295"/>
<dbReference type="EMBL" id="LQYN01000062">
    <property type="protein sequence ID" value="KYD04315.1"/>
    <property type="molecule type" value="Genomic_DNA"/>
</dbReference>
<keyword evidence="2 7" id="KW-0812">Transmembrane</keyword>
<dbReference type="SUPFAM" id="SSF52540">
    <property type="entry name" value="P-loop containing nucleoside triphosphate hydrolases"/>
    <property type="match status" value="1"/>
</dbReference>
<dbReference type="InterPro" id="IPR039421">
    <property type="entry name" value="Type_1_exporter"/>
</dbReference>
<feature type="domain" description="ABC transmembrane type-1" evidence="9">
    <location>
        <begin position="157"/>
        <end position="324"/>
    </location>
</feature>
<dbReference type="RefSeq" id="WP_066232217.1">
    <property type="nucleotide sequence ID" value="NZ_LQYN01000062.1"/>
</dbReference>
<organism evidence="10 11">
    <name type="scientific">Heyndrickxia sporothermodurans</name>
    <dbReference type="NCBI Taxonomy" id="46224"/>
    <lineage>
        <taxon>Bacteria</taxon>
        <taxon>Bacillati</taxon>
        <taxon>Bacillota</taxon>
        <taxon>Bacilli</taxon>
        <taxon>Bacillales</taxon>
        <taxon>Bacillaceae</taxon>
        <taxon>Heyndrickxia</taxon>
    </lineage>
</organism>
<evidence type="ECO:0000256" key="6">
    <source>
        <dbReference type="ARBA" id="ARBA00023136"/>
    </source>
</evidence>
<keyword evidence="11" id="KW-1185">Reference proteome</keyword>
<gene>
    <name evidence="10" type="ORF">B4102_3295</name>
</gene>
<dbReference type="SMART" id="SM00382">
    <property type="entry name" value="AAA"/>
    <property type="match status" value="1"/>
</dbReference>
<feature type="transmembrane region" description="Helical" evidence="7">
    <location>
        <begin position="157"/>
        <end position="188"/>
    </location>
</feature>
<evidence type="ECO:0000259" key="8">
    <source>
        <dbReference type="PROSITE" id="PS50893"/>
    </source>
</evidence>
<evidence type="ECO:0000256" key="5">
    <source>
        <dbReference type="ARBA" id="ARBA00022989"/>
    </source>
</evidence>
<keyword evidence="3" id="KW-0547">Nucleotide-binding</keyword>
<dbReference type="OrthoDB" id="9806127at2"/>
<evidence type="ECO:0000256" key="3">
    <source>
        <dbReference type="ARBA" id="ARBA00022741"/>
    </source>
</evidence>
<feature type="transmembrane region" description="Helical" evidence="7">
    <location>
        <begin position="30"/>
        <end position="57"/>
    </location>
</feature>
<evidence type="ECO:0000256" key="7">
    <source>
        <dbReference type="SAM" id="Phobius"/>
    </source>
</evidence>
<dbReference type="InterPro" id="IPR011527">
    <property type="entry name" value="ABC1_TM_dom"/>
</dbReference>
<dbReference type="PANTHER" id="PTHR43394:SF1">
    <property type="entry name" value="ATP-BINDING CASSETTE SUB-FAMILY B MEMBER 10, MITOCHONDRIAL"/>
    <property type="match status" value="1"/>
</dbReference>
<proteinExistence type="predicted"/>
<feature type="transmembrane region" description="Helical" evidence="7">
    <location>
        <begin position="262"/>
        <end position="288"/>
    </location>
</feature>
<dbReference type="InterPro" id="IPR003439">
    <property type="entry name" value="ABC_transporter-like_ATP-bd"/>
</dbReference>
<dbReference type="PATRIC" id="fig|46224.3.peg.3381"/>
<dbReference type="InterPro" id="IPR003593">
    <property type="entry name" value="AAA+_ATPase"/>
</dbReference>
<dbReference type="PROSITE" id="PS00211">
    <property type="entry name" value="ABC_TRANSPORTER_1"/>
    <property type="match status" value="1"/>
</dbReference>
<dbReference type="Gene3D" id="1.20.1560.10">
    <property type="entry name" value="ABC transporter type 1, transmembrane domain"/>
    <property type="match status" value="1"/>
</dbReference>
<protein>
    <submittedName>
        <fullName evidence="10">Uncharacterized protein</fullName>
    </submittedName>
</protein>
<keyword evidence="6 7" id="KW-0472">Membrane</keyword>
<name>A0A150KW59_9BACI</name>
<dbReference type="SUPFAM" id="SSF90123">
    <property type="entry name" value="ABC transporter transmembrane region"/>
    <property type="match status" value="1"/>
</dbReference>
<dbReference type="InterPro" id="IPR036640">
    <property type="entry name" value="ABC1_TM_sf"/>
</dbReference>
<comment type="caution">
    <text evidence="10">The sequence shown here is derived from an EMBL/GenBank/DDBJ whole genome shotgun (WGS) entry which is preliminary data.</text>
</comment>
<dbReference type="InterPro" id="IPR017871">
    <property type="entry name" value="ABC_transporter-like_CS"/>
</dbReference>
<sequence>MDTIKRPKALMMYFLNILSLYKKIGSIDKFYIVNSILTVLIKAVHPFNSILFLKIIVDELTGNSNWKVTVGYVLLMCILELFFRSLSAVLWTYELRKIVHFKSIFIKELNLKTMSLSYQQIEDPKLIDDRHKAMEIFYPGQAQFMDLKNTLIDSKQLIAYIIQFCGVIAILFTLSPYIFFILLATYFISNLLNTIAADKEFNVWSLSLVNIGRRIGYFQELATDYKYAKEMRINKLGQWLVDKIYYYFNNMKKDVHKAVRTFTVISMIANTLQILVNGGVYFFIGWLAYKSIISLSEVIVYINSLGVFVLALLGISSCWISLQKAGMHLSTYFRYLETVSKNVIPSGNGQNQKLDTKEIKIEFIDVWFKYPGHKQYTIKNLDLTIYPNEKLAIVGENGAGKTTLIKLLLRFYKPTKGYILINGMDINRIKIEEYMNIITAVFQDFNTLNFSLKENLVFDNNYESSEIEEILQTLNLNNTISKLPKGIDTELGRLFDQEGIELSGGQQQKLAIARALVKNSPIVILDEPTAMLSPTAEYEIYTNFAGLTQDKSTIYISHRMSSCRFCDRIIVMKLGEIVELGSHDQLMQEKGNYYTLFMKQAEFYNNIDEQNSISI</sequence>
<accession>A0A150KW59</accession>
<dbReference type="GO" id="GO:0015421">
    <property type="term" value="F:ABC-type oligopeptide transporter activity"/>
    <property type="evidence" value="ECO:0007669"/>
    <property type="project" value="TreeGrafter"/>
</dbReference>
<feature type="transmembrane region" description="Helical" evidence="7">
    <location>
        <begin position="69"/>
        <end position="93"/>
    </location>
</feature>
<feature type="domain" description="ABC transporter" evidence="8">
    <location>
        <begin position="361"/>
        <end position="599"/>
    </location>
</feature>
<evidence type="ECO:0000256" key="1">
    <source>
        <dbReference type="ARBA" id="ARBA00004651"/>
    </source>
</evidence>
<dbReference type="InterPro" id="IPR027417">
    <property type="entry name" value="P-loop_NTPase"/>
</dbReference>
<dbReference type="AlphaFoldDB" id="A0A150KW59"/>
<comment type="subcellular location">
    <subcellularLocation>
        <location evidence="1">Cell membrane</location>
        <topology evidence="1">Multi-pass membrane protein</topology>
    </subcellularLocation>
</comment>
<dbReference type="Proteomes" id="UP000075666">
    <property type="component" value="Unassembled WGS sequence"/>
</dbReference>
<evidence type="ECO:0000313" key="10">
    <source>
        <dbReference type="EMBL" id="KYD04315.1"/>
    </source>
</evidence>
<evidence type="ECO:0000259" key="9">
    <source>
        <dbReference type="PROSITE" id="PS50929"/>
    </source>
</evidence>
<dbReference type="Gene3D" id="3.40.50.300">
    <property type="entry name" value="P-loop containing nucleotide triphosphate hydrolases"/>
    <property type="match status" value="1"/>
</dbReference>
<dbReference type="PROSITE" id="PS50929">
    <property type="entry name" value="ABC_TM1F"/>
    <property type="match status" value="1"/>
</dbReference>
<dbReference type="GO" id="GO:0005524">
    <property type="term" value="F:ATP binding"/>
    <property type="evidence" value="ECO:0007669"/>
    <property type="project" value="UniProtKB-KW"/>
</dbReference>
<evidence type="ECO:0000256" key="2">
    <source>
        <dbReference type="ARBA" id="ARBA00022692"/>
    </source>
</evidence>
<dbReference type="PANTHER" id="PTHR43394">
    <property type="entry name" value="ATP-DEPENDENT PERMEASE MDL1, MITOCHONDRIAL"/>
    <property type="match status" value="1"/>
</dbReference>
<dbReference type="PROSITE" id="PS50893">
    <property type="entry name" value="ABC_TRANSPORTER_2"/>
    <property type="match status" value="1"/>
</dbReference>